<evidence type="ECO:0000256" key="7">
    <source>
        <dbReference type="ARBA" id="ARBA00023004"/>
    </source>
</evidence>
<evidence type="ECO:0000256" key="2">
    <source>
        <dbReference type="ARBA" id="ARBA00022448"/>
    </source>
</evidence>
<evidence type="ECO:0000256" key="9">
    <source>
        <dbReference type="ARBA" id="ARBA00023077"/>
    </source>
</evidence>
<gene>
    <name evidence="17" type="ORF">DCP75_02480</name>
</gene>
<keyword evidence="5 12" id="KW-0812">Transmembrane</keyword>
<evidence type="ECO:0000313" key="17">
    <source>
        <dbReference type="EMBL" id="HAN26591.1"/>
    </source>
</evidence>
<keyword evidence="4" id="KW-0410">Iron transport</keyword>
<evidence type="ECO:0000256" key="3">
    <source>
        <dbReference type="ARBA" id="ARBA00022452"/>
    </source>
</evidence>
<keyword evidence="7" id="KW-0408">Iron</keyword>
<proteinExistence type="inferred from homology"/>
<dbReference type="Pfam" id="PF00593">
    <property type="entry name" value="TonB_dep_Rec_b-barrel"/>
    <property type="match status" value="1"/>
</dbReference>
<dbReference type="PROSITE" id="PS52016">
    <property type="entry name" value="TONB_DEPENDENT_REC_3"/>
    <property type="match status" value="1"/>
</dbReference>
<evidence type="ECO:0000256" key="10">
    <source>
        <dbReference type="ARBA" id="ARBA00023136"/>
    </source>
</evidence>
<dbReference type="InterPro" id="IPR010917">
    <property type="entry name" value="TonB_rcpt_CS"/>
</dbReference>
<dbReference type="STRING" id="1121937.GCA_000423125_03086"/>
<name>A0A3C1KJ17_9GAMM</name>
<evidence type="ECO:0000259" key="16">
    <source>
        <dbReference type="Pfam" id="PF07715"/>
    </source>
</evidence>
<evidence type="ECO:0000256" key="4">
    <source>
        <dbReference type="ARBA" id="ARBA00022496"/>
    </source>
</evidence>
<evidence type="ECO:0008006" key="19">
    <source>
        <dbReference type="Google" id="ProtNLM"/>
    </source>
</evidence>
<feature type="short sequence motif" description="TonB C-terminal box" evidence="13">
    <location>
        <begin position="685"/>
        <end position="702"/>
    </location>
</feature>
<dbReference type="Pfam" id="PF07715">
    <property type="entry name" value="Plug"/>
    <property type="match status" value="1"/>
</dbReference>
<keyword evidence="10 12" id="KW-0472">Membrane</keyword>
<dbReference type="Proteomes" id="UP000259273">
    <property type="component" value="Unassembled WGS sequence"/>
</dbReference>
<dbReference type="EMBL" id="DMND01000045">
    <property type="protein sequence ID" value="HAN26591.1"/>
    <property type="molecule type" value="Genomic_DNA"/>
</dbReference>
<accession>A0A3C1KJ17</accession>
<evidence type="ECO:0000256" key="6">
    <source>
        <dbReference type="ARBA" id="ARBA00022729"/>
    </source>
</evidence>
<evidence type="ECO:0000256" key="11">
    <source>
        <dbReference type="ARBA" id="ARBA00023237"/>
    </source>
</evidence>
<dbReference type="InterPro" id="IPR012910">
    <property type="entry name" value="Plug_dom"/>
</dbReference>
<dbReference type="GO" id="GO:0009279">
    <property type="term" value="C:cell outer membrane"/>
    <property type="evidence" value="ECO:0007669"/>
    <property type="project" value="UniProtKB-SubCell"/>
</dbReference>
<keyword evidence="6" id="KW-0732">Signal</keyword>
<keyword evidence="9 14" id="KW-0798">TonB box</keyword>
<comment type="caution">
    <text evidence="17">The sequence shown here is derived from an EMBL/GenBank/DDBJ whole genome shotgun (WGS) entry which is preliminary data.</text>
</comment>
<dbReference type="PROSITE" id="PS01156">
    <property type="entry name" value="TONB_DEPENDENT_REC_2"/>
    <property type="match status" value="1"/>
</dbReference>
<dbReference type="PANTHER" id="PTHR32552">
    <property type="entry name" value="FERRICHROME IRON RECEPTOR-RELATED"/>
    <property type="match status" value="1"/>
</dbReference>
<dbReference type="AlphaFoldDB" id="A0A3C1KJ17"/>
<evidence type="ECO:0000256" key="12">
    <source>
        <dbReference type="PROSITE-ProRule" id="PRU01360"/>
    </source>
</evidence>
<evidence type="ECO:0000256" key="1">
    <source>
        <dbReference type="ARBA" id="ARBA00004571"/>
    </source>
</evidence>
<keyword evidence="11 12" id="KW-0998">Cell outer membrane</keyword>
<dbReference type="SUPFAM" id="SSF56935">
    <property type="entry name" value="Porins"/>
    <property type="match status" value="1"/>
</dbReference>
<evidence type="ECO:0000256" key="8">
    <source>
        <dbReference type="ARBA" id="ARBA00023065"/>
    </source>
</evidence>
<comment type="subcellular location">
    <subcellularLocation>
        <location evidence="1 12">Cell outer membrane</location>
        <topology evidence="1 12">Multi-pass membrane protein</topology>
    </subcellularLocation>
</comment>
<dbReference type="GO" id="GO:0006826">
    <property type="term" value="P:iron ion transport"/>
    <property type="evidence" value="ECO:0007669"/>
    <property type="project" value="UniProtKB-KW"/>
</dbReference>
<keyword evidence="8" id="KW-0406">Ion transport</keyword>
<feature type="domain" description="TonB-dependent receptor-like beta-barrel" evidence="15">
    <location>
        <begin position="222"/>
        <end position="659"/>
    </location>
</feature>
<keyword evidence="3 12" id="KW-1134">Transmembrane beta strand</keyword>
<feature type="domain" description="TonB-dependent receptor plug" evidence="16">
    <location>
        <begin position="42"/>
        <end position="146"/>
    </location>
</feature>
<keyword evidence="2 12" id="KW-0813">Transport</keyword>
<organism evidence="17 18">
    <name type="scientific">Haliea salexigens</name>
    <dbReference type="NCBI Taxonomy" id="287487"/>
    <lineage>
        <taxon>Bacteria</taxon>
        <taxon>Pseudomonadati</taxon>
        <taxon>Pseudomonadota</taxon>
        <taxon>Gammaproteobacteria</taxon>
        <taxon>Cellvibrionales</taxon>
        <taxon>Halieaceae</taxon>
        <taxon>Haliea</taxon>
    </lineage>
</organism>
<dbReference type="PANTHER" id="PTHR32552:SF81">
    <property type="entry name" value="TONB-DEPENDENT OUTER MEMBRANE RECEPTOR"/>
    <property type="match status" value="1"/>
</dbReference>
<evidence type="ECO:0000256" key="14">
    <source>
        <dbReference type="RuleBase" id="RU003357"/>
    </source>
</evidence>
<evidence type="ECO:0000259" key="15">
    <source>
        <dbReference type="Pfam" id="PF00593"/>
    </source>
</evidence>
<comment type="similarity">
    <text evidence="12 14">Belongs to the TonB-dependent receptor family.</text>
</comment>
<dbReference type="Gene3D" id="2.40.170.20">
    <property type="entry name" value="TonB-dependent receptor, beta-barrel domain"/>
    <property type="match status" value="1"/>
</dbReference>
<evidence type="ECO:0000256" key="5">
    <source>
        <dbReference type="ARBA" id="ARBA00022692"/>
    </source>
</evidence>
<dbReference type="InterPro" id="IPR039426">
    <property type="entry name" value="TonB-dep_rcpt-like"/>
</dbReference>
<evidence type="ECO:0000256" key="13">
    <source>
        <dbReference type="PROSITE-ProRule" id="PRU10144"/>
    </source>
</evidence>
<sequence>MKTSYTFGTTLLTTLLAATTATSQELSEVLVTAEWRDTPLLSQSTSTSVLTADGLRERAAEHLEEVFNVIPNLNYASGAARARYFQIRGIGERSQFQEPLNPSVGLLIDGIDFSGLGGIGTLFDIAQVEVLRGPQGTLHGANALAGLVNIRSAAPEATAGLRLEATVADYNTQALGVVGTGPLVGEQLLYRVAVQQYRSDGYYSNDFLQRDDTNERDETTVRARLRWLASDSDTLDLSLVLADIDNGYDAFSLDNTRRTLSDEPGRDRQETSAGSLNWKAARSSLDIEALLTVATTDTEYSFDEDWSFVGIAPELEYSSFDRYLRERDSVSGQLRLLSNEQSRLFGGRSDWVAGLYYLGDREDLDRQYTYLDAPFNSRYDTDTAAAFGQLDTRLSDSLILSSGLRLEQRRTDYTDSNGVDEQVEKNLWGARLALEYQPADGALWYASISRGYRGNGVNAVVLASAGTTANPEQEALLAGLGRFDEETLLNYELGYKAEALDGSLRSRLALFYMDRDDQQVKGSVPLPREDGSTAFFDYINNAARGHNYGLELELDWLVNASLELYANLGLLDASFDRYINADGVDLAGREQAHAPSYQAALGGRLALTEHVYARVDVEARDSFYFSDRHDVRSEAYELVHLRLGWAAGNWDVALWARNLGDRDYATRGFGAFGNDPRNGYAVEPYYQFGEPRRVGVSASYQF</sequence>
<dbReference type="InterPro" id="IPR036942">
    <property type="entry name" value="Beta-barrel_TonB_sf"/>
</dbReference>
<dbReference type="InterPro" id="IPR000531">
    <property type="entry name" value="Beta-barrel_TonB"/>
</dbReference>
<protein>
    <recommendedName>
        <fullName evidence="19">TonB-dependent receptor</fullName>
    </recommendedName>
</protein>
<evidence type="ECO:0000313" key="18">
    <source>
        <dbReference type="Proteomes" id="UP000259273"/>
    </source>
</evidence>
<reference evidence="17 18" key="1">
    <citation type="journal article" date="2018" name="Nat. Biotechnol.">
        <title>A standardized bacterial taxonomy based on genome phylogeny substantially revises the tree of life.</title>
        <authorList>
            <person name="Parks D.H."/>
            <person name="Chuvochina M."/>
            <person name="Waite D.W."/>
            <person name="Rinke C."/>
            <person name="Skarshewski A."/>
            <person name="Chaumeil P.A."/>
            <person name="Hugenholtz P."/>
        </authorList>
    </citation>
    <scope>NUCLEOTIDE SEQUENCE [LARGE SCALE GENOMIC DNA]</scope>
    <source>
        <strain evidence="17">UBA9158</strain>
    </source>
</reference>